<evidence type="ECO:0000256" key="1">
    <source>
        <dbReference type="SAM" id="MobiDB-lite"/>
    </source>
</evidence>
<gene>
    <name evidence="2" type="ORF">XFF6991_450015</name>
</gene>
<organism evidence="2 3">
    <name type="scientific">Xanthomonas campestris pv. phaseoli</name>
    <dbReference type="NCBI Taxonomy" id="317013"/>
    <lineage>
        <taxon>Bacteria</taxon>
        <taxon>Pseudomonadati</taxon>
        <taxon>Pseudomonadota</taxon>
        <taxon>Gammaproteobacteria</taxon>
        <taxon>Lysobacterales</taxon>
        <taxon>Lysobacteraceae</taxon>
        <taxon>Xanthomonas</taxon>
    </lineage>
</organism>
<dbReference type="EMBL" id="OCZC01000072">
    <property type="protein sequence ID" value="SOO25339.1"/>
    <property type="molecule type" value="Genomic_DNA"/>
</dbReference>
<sequence>MGSDPRRARHPVDSGFSTPPTGAMTIPACTRRQRDLVRFYFKNRGLPTVYLTDEHQGLFNRAGIAWRYGALLDTTLRAVSQAAAQRLIGVVKESV</sequence>
<feature type="region of interest" description="Disordered" evidence="1">
    <location>
        <begin position="1"/>
        <end position="25"/>
    </location>
</feature>
<proteinExistence type="predicted"/>
<accession>A0A7Z7NHN9</accession>
<feature type="compositionally biased region" description="Basic and acidic residues" evidence="1">
    <location>
        <begin position="1"/>
        <end position="12"/>
    </location>
</feature>
<reference evidence="2 3" key="1">
    <citation type="submission" date="2017-10" db="EMBL/GenBank/DDBJ databases">
        <authorList>
            <person name="Regsiter A."/>
            <person name="William W."/>
        </authorList>
    </citation>
    <scope>NUCLEOTIDE SEQUENCE [LARGE SCALE GENOMIC DNA]</scope>
    <source>
        <strain evidence="2 3">CFBP6991</strain>
    </source>
</reference>
<protein>
    <submittedName>
        <fullName evidence="2">Uncharacterized protein</fullName>
    </submittedName>
</protein>
<dbReference type="Proteomes" id="UP000234345">
    <property type="component" value="Unassembled WGS sequence"/>
</dbReference>
<dbReference type="AlphaFoldDB" id="A0A7Z7NHN9"/>
<evidence type="ECO:0000313" key="3">
    <source>
        <dbReference type="Proteomes" id="UP000234345"/>
    </source>
</evidence>
<name>A0A7Z7NHN9_XANCH</name>
<evidence type="ECO:0000313" key="2">
    <source>
        <dbReference type="EMBL" id="SOO25339.1"/>
    </source>
</evidence>
<comment type="caution">
    <text evidence="2">The sequence shown here is derived from an EMBL/GenBank/DDBJ whole genome shotgun (WGS) entry which is preliminary data.</text>
</comment>